<dbReference type="EMBL" id="CM001887">
    <property type="protein sequence ID" value="EOY34110.1"/>
    <property type="molecule type" value="Genomic_DNA"/>
</dbReference>
<accession>A0A061GW78</accession>
<dbReference type="eggNOG" id="ENOG502S4CS">
    <property type="taxonomic scope" value="Eukaryota"/>
</dbReference>
<dbReference type="OMA" id="DYPREAM"/>
<keyword evidence="2" id="KW-1185">Reference proteome</keyword>
<dbReference type="PANTHER" id="PTHR34658">
    <property type="entry name" value="OS01G0151800 PROTEIN"/>
    <property type="match status" value="1"/>
</dbReference>
<dbReference type="Gramene" id="EOY34110">
    <property type="protein sequence ID" value="EOY34110"/>
    <property type="gene ID" value="TCM_041884"/>
</dbReference>
<reference evidence="1 2" key="1">
    <citation type="journal article" date="2013" name="Genome Biol.">
        <title>The genome sequence of the most widely cultivated cacao type and its use to identify candidate genes regulating pod color.</title>
        <authorList>
            <person name="Motamayor J.C."/>
            <person name="Mockaitis K."/>
            <person name="Schmutz J."/>
            <person name="Haiminen N."/>
            <person name="Iii D.L."/>
            <person name="Cornejo O."/>
            <person name="Findley S.D."/>
            <person name="Zheng P."/>
            <person name="Utro F."/>
            <person name="Royaert S."/>
            <person name="Saski C."/>
            <person name="Jenkins J."/>
            <person name="Podicheti R."/>
            <person name="Zhao M."/>
            <person name="Scheffler B.E."/>
            <person name="Stack J.C."/>
            <person name="Feltus F.A."/>
            <person name="Mustiga G.M."/>
            <person name="Amores F."/>
            <person name="Phillips W."/>
            <person name="Marelli J.P."/>
            <person name="May G.D."/>
            <person name="Shapiro H."/>
            <person name="Ma J."/>
            <person name="Bustamante C.D."/>
            <person name="Schnell R.J."/>
            <person name="Main D."/>
            <person name="Gilbert D."/>
            <person name="Parida L."/>
            <person name="Kuhn D.N."/>
        </authorList>
    </citation>
    <scope>NUCLEOTIDE SEQUENCE [LARGE SCALE GENOMIC DNA]</scope>
    <source>
        <strain evidence="2">cv. Matina 1-6</strain>
    </source>
</reference>
<dbReference type="STRING" id="3641.A0A061GW78"/>
<sequence>MFFPYLNSIFRQVMARWPQLLRALTWTVLLTLMVSLASFPPEMAFASAVSPSSSFSQSCQAEGLVRIPLDFPTVKVCLPAHMVKRSKADFFVPTVFAGLVVAGSACVVRSLGLWESGTG</sequence>
<organism evidence="1 2">
    <name type="scientific">Theobroma cacao</name>
    <name type="common">Cacao</name>
    <name type="synonym">Cocoa</name>
    <dbReference type="NCBI Taxonomy" id="3641"/>
    <lineage>
        <taxon>Eukaryota</taxon>
        <taxon>Viridiplantae</taxon>
        <taxon>Streptophyta</taxon>
        <taxon>Embryophyta</taxon>
        <taxon>Tracheophyta</taxon>
        <taxon>Spermatophyta</taxon>
        <taxon>Magnoliopsida</taxon>
        <taxon>eudicotyledons</taxon>
        <taxon>Gunneridae</taxon>
        <taxon>Pentapetalae</taxon>
        <taxon>rosids</taxon>
        <taxon>malvids</taxon>
        <taxon>Malvales</taxon>
        <taxon>Malvaceae</taxon>
        <taxon>Byttnerioideae</taxon>
        <taxon>Theobroma</taxon>
    </lineage>
</organism>
<dbReference type="InParanoid" id="A0A061GW78"/>
<proteinExistence type="predicted"/>
<protein>
    <submittedName>
        <fullName evidence="1">Forkhead box protein G1, putative</fullName>
    </submittedName>
</protein>
<name>A0A061GW78_THECC</name>
<dbReference type="HOGENOM" id="CLU_125181_0_0_1"/>
<gene>
    <name evidence="1" type="ORF">TCM_041884</name>
</gene>
<evidence type="ECO:0000313" key="2">
    <source>
        <dbReference type="Proteomes" id="UP000026915"/>
    </source>
</evidence>
<dbReference type="Proteomes" id="UP000026915">
    <property type="component" value="Chromosome 9"/>
</dbReference>
<evidence type="ECO:0000313" key="1">
    <source>
        <dbReference type="EMBL" id="EOY34110.1"/>
    </source>
</evidence>
<dbReference type="AlphaFoldDB" id="A0A061GW78"/>
<dbReference type="PANTHER" id="PTHR34658:SF5">
    <property type="entry name" value="PROTEIN, PUTATIVE-RELATED"/>
    <property type="match status" value="1"/>
</dbReference>